<gene>
    <name evidence="1" type="ORF">N288_16740</name>
</gene>
<dbReference type="Proteomes" id="UP000017805">
    <property type="component" value="Chromosome"/>
</dbReference>
<organism evidence="1 2">
    <name type="scientific">Bacillus infantis NRRL B-14911</name>
    <dbReference type="NCBI Taxonomy" id="1367477"/>
    <lineage>
        <taxon>Bacteria</taxon>
        <taxon>Bacillati</taxon>
        <taxon>Bacillota</taxon>
        <taxon>Bacilli</taxon>
        <taxon>Bacillales</taxon>
        <taxon>Bacillaceae</taxon>
        <taxon>Bacillus</taxon>
    </lineage>
</organism>
<dbReference type="STRING" id="1367477.N288_16740"/>
<reference evidence="1 2" key="1">
    <citation type="submission" date="2013-07" db="EMBL/GenBank/DDBJ databases">
        <title>Complete genome sequence of Bacillus infantis NRRL B-14911 that has potential to induce cardiac disease by antigenic mimicry.</title>
        <authorList>
            <person name="Massilamany C."/>
            <person name="Smith T.P.L."/>
            <person name="Loy J.D."/>
            <person name="Barletta R."/>
            <person name="Reddy J."/>
        </authorList>
    </citation>
    <scope>NUCLEOTIDE SEQUENCE [LARGE SCALE GENOMIC DNA]</scope>
    <source>
        <strain evidence="1 2">NRRL B-14911</strain>
    </source>
</reference>
<sequence>MLARTEMSVVFVPGEVISQGSRAIARLTAGKMPKSFGIWHEYLESATVTEPFQKWEGWNEVNPASEKPK</sequence>
<dbReference type="AlphaFoldDB" id="U5LCT0"/>
<dbReference type="EMBL" id="CP006643">
    <property type="protein sequence ID" value="AGX05235.1"/>
    <property type="molecule type" value="Genomic_DNA"/>
</dbReference>
<dbReference type="AntiFam" id="ANF00037">
    <property type="entry name" value="Overlap with RNaseP, same strand"/>
</dbReference>
<name>U5LCT0_9BACI</name>
<dbReference type="HOGENOM" id="CLU_2876400_0_0_9"/>
<evidence type="ECO:0000313" key="1">
    <source>
        <dbReference type="EMBL" id="AGX05235.1"/>
    </source>
</evidence>
<proteinExistence type="predicted"/>
<dbReference type="KEGG" id="bif:N288_16740"/>
<dbReference type="PATRIC" id="fig|1367477.3.peg.3333"/>
<protein>
    <submittedName>
        <fullName evidence="1">Uncharacterized protein</fullName>
    </submittedName>
</protein>
<keyword evidence="2" id="KW-1185">Reference proteome</keyword>
<evidence type="ECO:0000313" key="2">
    <source>
        <dbReference type="Proteomes" id="UP000017805"/>
    </source>
</evidence>
<accession>U5LCT0</accession>